<feature type="signal peptide" evidence="8">
    <location>
        <begin position="1"/>
        <end position="32"/>
    </location>
</feature>
<dbReference type="GO" id="GO:0009055">
    <property type="term" value="F:electron transfer activity"/>
    <property type="evidence" value="ECO:0007669"/>
    <property type="project" value="InterPro"/>
</dbReference>
<dbReference type="Proteomes" id="UP000494115">
    <property type="component" value="Unassembled WGS sequence"/>
</dbReference>
<feature type="binding site" description="covalent" evidence="6">
    <location>
        <position position="333"/>
    </location>
    <ligand>
        <name>heme c</name>
        <dbReference type="ChEBI" id="CHEBI:61717"/>
        <label>3</label>
    </ligand>
</feature>
<organism evidence="10 11">
    <name type="scientific">Pararobbsia alpina</name>
    <dbReference type="NCBI Taxonomy" id="621374"/>
    <lineage>
        <taxon>Bacteria</taxon>
        <taxon>Pseudomonadati</taxon>
        <taxon>Pseudomonadota</taxon>
        <taxon>Betaproteobacteria</taxon>
        <taxon>Burkholderiales</taxon>
        <taxon>Burkholderiaceae</taxon>
        <taxon>Pararobbsia</taxon>
    </lineage>
</organism>
<evidence type="ECO:0000256" key="5">
    <source>
        <dbReference type="ARBA" id="ARBA00023004"/>
    </source>
</evidence>
<proteinExistence type="predicted"/>
<keyword evidence="10" id="KW-0560">Oxidoreductase</keyword>
<dbReference type="EC" id="1.1.5.5" evidence="10"/>
<dbReference type="PANTHER" id="PTHR35008:SF4">
    <property type="entry name" value="BLL4482 PROTEIN"/>
    <property type="match status" value="1"/>
</dbReference>
<dbReference type="Gene3D" id="1.10.760.10">
    <property type="entry name" value="Cytochrome c-like domain"/>
    <property type="match status" value="2"/>
</dbReference>
<keyword evidence="8" id="KW-0732">Signal</keyword>
<dbReference type="InterPro" id="IPR051459">
    <property type="entry name" value="Cytochrome_c-type_DH"/>
</dbReference>
<evidence type="ECO:0000256" key="4">
    <source>
        <dbReference type="ARBA" id="ARBA00022982"/>
    </source>
</evidence>
<evidence type="ECO:0000256" key="2">
    <source>
        <dbReference type="ARBA" id="ARBA00022617"/>
    </source>
</evidence>
<dbReference type="GO" id="GO:0020037">
    <property type="term" value="F:heme binding"/>
    <property type="evidence" value="ECO:0007669"/>
    <property type="project" value="InterPro"/>
</dbReference>
<feature type="binding site" description="covalent" evidence="6">
    <location>
        <position position="208"/>
    </location>
    <ligand>
        <name>heme c</name>
        <dbReference type="ChEBI" id="CHEBI:61717"/>
        <label>2</label>
    </ligand>
</feature>
<sequence>MPRMHFLATSAALAVATILCALAALHVLSARAASTQAPAPKAAPEVLARGEYLARAGDCIACHSTPTGKTFGGGLAMGTPFGTLFTPNISSSNEFGIGRWSADEFYKMLHTGRSRNGMLLYPAMPFTAYTKVTRADSDAIFAFLKSTPAVAQPNRPHDLRFPFNKRSMLLGWRTLFFREGEYRADPAMSVEWNRGAYLVEGLGHCSMCHTAINALGGSSASKAFEGGLIPMQDWYAPSLTSNKEAGLGEWSIQDISDLLQIGVSERGAVFGPMAQVVHDSLQYLSDDDIRSMAVYLKTLPSRSETSVSAPTQEVAEEKNRLFPLGKKIYEAQCAVCHRSDGQGKSPHFPPLANNQAIEMSSAVNPIRMVLNGGYAPGTKKNPTPYGMPPFAQTLSDEEIAAVVTYIRTAWGNHGTPVSAKDANALRPALLY</sequence>
<evidence type="ECO:0000259" key="9">
    <source>
        <dbReference type="PROSITE" id="PS51007"/>
    </source>
</evidence>
<evidence type="ECO:0000256" key="6">
    <source>
        <dbReference type="PIRSR" id="PIRSR000018-50"/>
    </source>
</evidence>
<feature type="binding site" description="axial binding residue" evidence="7">
    <location>
        <position position="209"/>
    </location>
    <ligand>
        <name>heme c</name>
        <dbReference type="ChEBI" id="CHEBI:61717"/>
        <label>2</label>
    </ligand>
    <ligandPart>
        <name>Fe</name>
        <dbReference type="ChEBI" id="CHEBI:18248"/>
    </ligandPart>
</feature>
<feature type="binding site" description="covalent" evidence="6">
    <location>
        <position position="336"/>
    </location>
    <ligand>
        <name>heme c</name>
        <dbReference type="ChEBI" id="CHEBI:61717"/>
        <label>3</label>
    </ligand>
</feature>
<gene>
    <name evidence="10" type="primary">adhB_1</name>
    <name evidence="10" type="ORF">LMG28138_01190</name>
</gene>
<dbReference type="PRINTS" id="PR00605">
    <property type="entry name" value="CYTCHROMECIC"/>
</dbReference>
<evidence type="ECO:0000256" key="8">
    <source>
        <dbReference type="SAM" id="SignalP"/>
    </source>
</evidence>
<feature type="binding site" description="axial binding residue" evidence="7">
    <location>
        <position position="63"/>
    </location>
    <ligand>
        <name>heme c</name>
        <dbReference type="ChEBI" id="CHEBI:61717"/>
        <label>1</label>
    </ligand>
    <ligandPart>
        <name>Fe</name>
        <dbReference type="ChEBI" id="CHEBI:18248"/>
    </ligandPart>
</feature>
<keyword evidence="11" id="KW-1185">Reference proteome</keyword>
<keyword evidence="4" id="KW-0249">Electron transport</keyword>
<feature type="chain" id="PRO_5028988496" evidence="8">
    <location>
        <begin position="33"/>
        <end position="431"/>
    </location>
</feature>
<feature type="binding site" description="covalent" evidence="6">
    <location>
        <position position="59"/>
    </location>
    <ligand>
        <name>heme c</name>
        <dbReference type="ChEBI" id="CHEBI:61717"/>
        <label>1</label>
    </ligand>
</feature>
<dbReference type="InterPro" id="IPR008168">
    <property type="entry name" value="Cyt_C_IC"/>
</dbReference>
<name>A0A6S7B935_9BURK</name>
<keyword evidence="1" id="KW-0813">Transport</keyword>
<protein>
    <submittedName>
        <fullName evidence="10">Alcohol dehydrogenase (Quinone), cytochrome c subunit</fullName>
        <ecNumber evidence="10">1.1.5.5</ecNumber>
    </submittedName>
</protein>
<dbReference type="InterPro" id="IPR014353">
    <property type="entry name" value="Membr-bd_ADH_cyt_c"/>
</dbReference>
<dbReference type="PIRSF" id="PIRSF000018">
    <property type="entry name" value="Mb_ADH_cyt_c"/>
    <property type="match status" value="1"/>
</dbReference>
<feature type="domain" description="Cytochrome c" evidence="9">
    <location>
        <begin position="45"/>
        <end position="148"/>
    </location>
</feature>
<dbReference type="Pfam" id="PF00034">
    <property type="entry name" value="Cytochrom_C"/>
    <property type="match status" value="1"/>
</dbReference>
<dbReference type="GO" id="GO:0005506">
    <property type="term" value="F:iron ion binding"/>
    <property type="evidence" value="ECO:0007669"/>
    <property type="project" value="InterPro"/>
</dbReference>
<dbReference type="GO" id="GO:0016020">
    <property type="term" value="C:membrane"/>
    <property type="evidence" value="ECO:0007669"/>
    <property type="project" value="InterPro"/>
</dbReference>
<keyword evidence="5 7" id="KW-0408">Iron</keyword>
<comment type="cofactor">
    <cofactor evidence="6">
        <name>heme c</name>
        <dbReference type="ChEBI" id="CHEBI:61717"/>
    </cofactor>
    <text evidence="6">Binds 3 heme c groups covalently per subunit.</text>
</comment>
<evidence type="ECO:0000256" key="7">
    <source>
        <dbReference type="PIRSR" id="PIRSR000018-51"/>
    </source>
</evidence>
<dbReference type="SUPFAM" id="SSF46626">
    <property type="entry name" value="Cytochrome c"/>
    <property type="match status" value="3"/>
</dbReference>
<dbReference type="PROSITE" id="PS51007">
    <property type="entry name" value="CYTC"/>
    <property type="match status" value="3"/>
</dbReference>
<evidence type="ECO:0000313" key="10">
    <source>
        <dbReference type="EMBL" id="CAB3781368.1"/>
    </source>
</evidence>
<feature type="binding site" description="covalent" evidence="6">
    <location>
        <position position="62"/>
    </location>
    <ligand>
        <name>heme c</name>
        <dbReference type="ChEBI" id="CHEBI:61717"/>
        <label>1</label>
    </ligand>
</feature>
<dbReference type="RefSeq" id="WP_175103730.1">
    <property type="nucleotide sequence ID" value="NZ_CADIKM010000004.1"/>
</dbReference>
<feature type="binding site" description="covalent" evidence="6">
    <location>
        <position position="205"/>
    </location>
    <ligand>
        <name>heme c</name>
        <dbReference type="ChEBI" id="CHEBI:61717"/>
        <label>2</label>
    </ligand>
</feature>
<dbReference type="InterPro" id="IPR009056">
    <property type="entry name" value="Cyt_c-like_dom"/>
</dbReference>
<dbReference type="GO" id="GO:0016614">
    <property type="term" value="F:oxidoreductase activity, acting on CH-OH group of donors"/>
    <property type="evidence" value="ECO:0007669"/>
    <property type="project" value="InterPro"/>
</dbReference>
<feature type="domain" description="Cytochrome c" evidence="9">
    <location>
        <begin position="320"/>
        <end position="410"/>
    </location>
</feature>
<keyword evidence="2 6" id="KW-0349">Heme</keyword>
<evidence type="ECO:0000256" key="1">
    <source>
        <dbReference type="ARBA" id="ARBA00022448"/>
    </source>
</evidence>
<dbReference type="EMBL" id="CADIKM010000004">
    <property type="protein sequence ID" value="CAB3781368.1"/>
    <property type="molecule type" value="Genomic_DNA"/>
</dbReference>
<evidence type="ECO:0000313" key="11">
    <source>
        <dbReference type="Proteomes" id="UP000494115"/>
    </source>
</evidence>
<dbReference type="PANTHER" id="PTHR35008">
    <property type="entry name" value="BLL4482 PROTEIN-RELATED"/>
    <property type="match status" value="1"/>
</dbReference>
<keyword evidence="3 7" id="KW-0479">Metal-binding</keyword>
<evidence type="ECO:0000256" key="3">
    <source>
        <dbReference type="ARBA" id="ARBA00022723"/>
    </source>
</evidence>
<dbReference type="InterPro" id="IPR036909">
    <property type="entry name" value="Cyt_c-like_dom_sf"/>
</dbReference>
<feature type="binding site" description="axial binding residue" evidence="7">
    <location>
        <position position="337"/>
    </location>
    <ligand>
        <name>heme c</name>
        <dbReference type="ChEBI" id="CHEBI:61717"/>
        <label>3</label>
    </ligand>
    <ligandPart>
        <name>Fe</name>
        <dbReference type="ChEBI" id="CHEBI:18248"/>
    </ligandPart>
</feature>
<feature type="domain" description="Cytochrome c" evidence="9">
    <location>
        <begin position="190"/>
        <end position="300"/>
    </location>
</feature>
<reference evidence="10 11" key="1">
    <citation type="submission" date="2020-04" db="EMBL/GenBank/DDBJ databases">
        <authorList>
            <person name="De Canck E."/>
        </authorList>
    </citation>
    <scope>NUCLEOTIDE SEQUENCE [LARGE SCALE GENOMIC DNA]</scope>
    <source>
        <strain evidence="10 11">LMG 28138</strain>
    </source>
</reference>
<accession>A0A6S7B935</accession>
<dbReference type="AlphaFoldDB" id="A0A6S7B935"/>